<sequence length="124" mass="14341">MACYSPEPLKRKSSIEGDKGSDDKWLKQKKVMMAKRDRSHTVLWGSQLVREDKFKVQPKIFGLFIIRSRDCYLVNHRRWKPIKGLERRNPEGGMKCGIIPPFRKRSYLELAVAQVTPGIGNAQL</sequence>
<proteinExistence type="predicted"/>
<name>D3IVE3_PHYED</name>
<protein>
    <submittedName>
        <fullName evidence="2">Uncharacterized protein</fullName>
    </submittedName>
</protein>
<dbReference type="EMBL" id="GQ252815">
    <property type="protein sequence ID" value="ADB85283.1"/>
    <property type="molecule type" value="Genomic_DNA"/>
</dbReference>
<organism evidence="2">
    <name type="scientific">Phyllostachys edulis</name>
    <name type="common">Tortoise shell bamboo</name>
    <name type="synonym">Bambusa edulis</name>
    <dbReference type="NCBI Taxonomy" id="38705"/>
    <lineage>
        <taxon>Eukaryota</taxon>
        <taxon>Viridiplantae</taxon>
        <taxon>Streptophyta</taxon>
        <taxon>Embryophyta</taxon>
        <taxon>Tracheophyta</taxon>
        <taxon>Spermatophyta</taxon>
        <taxon>Magnoliopsida</taxon>
        <taxon>Liliopsida</taxon>
        <taxon>Poales</taxon>
        <taxon>Poaceae</taxon>
        <taxon>BOP clade</taxon>
        <taxon>Bambusoideae</taxon>
        <taxon>Arundinarodae</taxon>
        <taxon>Arundinarieae</taxon>
        <taxon>Arundinariinae</taxon>
        <taxon>Phyllostachys</taxon>
    </lineage>
</organism>
<feature type="compositionally biased region" description="Basic and acidic residues" evidence="1">
    <location>
        <begin position="8"/>
        <end position="22"/>
    </location>
</feature>
<dbReference type="AlphaFoldDB" id="D3IVE3"/>
<accession>D3IVE3</accession>
<evidence type="ECO:0000313" key="2">
    <source>
        <dbReference type="EMBL" id="ADB85283.1"/>
    </source>
</evidence>
<reference evidence="2" key="1">
    <citation type="journal article" date="2010" name="J. Integr. Plant Biol.">
        <title>Insights into the bamboo genome: syntenic relationships to rice and sorghum.</title>
        <authorList>
            <person name="Gui Y.J."/>
            <person name="Zhou Y."/>
            <person name="Wang Y."/>
            <person name="Wang S."/>
            <person name="Wang S.Y."/>
            <person name="Hu Y."/>
            <person name="Bo S.P."/>
            <person name="Chen H."/>
            <person name="Zhou C.P."/>
            <person name="Ma N.X."/>
            <person name="Zhang T.Z."/>
            <person name="Fan L.J."/>
        </authorList>
    </citation>
    <scope>NUCLEOTIDE SEQUENCE</scope>
    <source>
        <tissue evidence="2">Shoot</tissue>
    </source>
</reference>
<evidence type="ECO:0000256" key="1">
    <source>
        <dbReference type="SAM" id="MobiDB-lite"/>
    </source>
</evidence>
<feature type="region of interest" description="Disordered" evidence="1">
    <location>
        <begin position="1"/>
        <end position="22"/>
    </location>
</feature>